<gene>
    <name evidence="1" type="ORF">BOLC1T03521H</name>
</gene>
<reference evidence="1" key="1">
    <citation type="submission" date="2018-11" db="EMBL/GenBank/DDBJ databases">
        <authorList>
            <consortium name="Genoscope - CEA"/>
            <person name="William W."/>
        </authorList>
    </citation>
    <scope>NUCLEOTIDE SEQUENCE</scope>
</reference>
<name>A0A3P6G3N4_BRAOL</name>
<organism evidence="1">
    <name type="scientific">Brassica oleracea</name>
    <name type="common">Wild cabbage</name>
    <dbReference type="NCBI Taxonomy" id="3712"/>
    <lineage>
        <taxon>Eukaryota</taxon>
        <taxon>Viridiplantae</taxon>
        <taxon>Streptophyta</taxon>
        <taxon>Embryophyta</taxon>
        <taxon>Tracheophyta</taxon>
        <taxon>Spermatophyta</taxon>
        <taxon>Magnoliopsida</taxon>
        <taxon>eudicotyledons</taxon>
        <taxon>Gunneridae</taxon>
        <taxon>Pentapetalae</taxon>
        <taxon>rosids</taxon>
        <taxon>malvids</taxon>
        <taxon>Brassicales</taxon>
        <taxon>Brassicaceae</taxon>
        <taxon>Brassiceae</taxon>
        <taxon>Brassica</taxon>
    </lineage>
</organism>
<proteinExistence type="predicted"/>
<dbReference type="EMBL" id="LR031878">
    <property type="protein sequence ID" value="VDD51132.1"/>
    <property type="molecule type" value="Genomic_DNA"/>
</dbReference>
<accession>A0A3P6G3N4</accession>
<sequence length="39" mass="4406">MILSFVIGSPQFNIPEEKDMKEQCQPGLLTTQVNQITQV</sequence>
<evidence type="ECO:0000313" key="1">
    <source>
        <dbReference type="EMBL" id="VDD51132.1"/>
    </source>
</evidence>
<protein>
    <submittedName>
        <fullName evidence="1">Uncharacterized protein</fullName>
    </submittedName>
</protein>
<dbReference type="AlphaFoldDB" id="A0A3P6G3N4"/>